<dbReference type="Proteomes" id="UP000480312">
    <property type="component" value="Unassembled WGS sequence"/>
</dbReference>
<dbReference type="Pfam" id="PF06226">
    <property type="entry name" value="DUF1007"/>
    <property type="match status" value="1"/>
</dbReference>
<evidence type="ECO:0000313" key="1">
    <source>
        <dbReference type="EMBL" id="NDL71122.1"/>
    </source>
</evidence>
<gene>
    <name evidence="1" type="ORF">GPL32_11495</name>
</gene>
<accession>A0A7C9K5V2</accession>
<proteinExistence type="predicted"/>
<dbReference type="AlphaFoldDB" id="A0A7C9K5V2"/>
<comment type="caution">
    <text evidence="1">The sequence shown here is derived from an EMBL/GenBank/DDBJ whole genome shotgun (WGS) entry which is preliminary data.</text>
</comment>
<dbReference type="OrthoDB" id="5781652at2"/>
<organism evidence="1 2">
    <name type="scientific">Vreelandella alkaliphila</name>
    <dbReference type="NCBI Taxonomy" id="272774"/>
    <lineage>
        <taxon>Bacteria</taxon>
        <taxon>Pseudomonadati</taxon>
        <taxon>Pseudomonadota</taxon>
        <taxon>Gammaproteobacteria</taxon>
        <taxon>Oceanospirillales</taxon>
        <taxon>Halomonadaceae</taxon>
        <taxon>Vreelandella</taxon>
    </lineage>
</organism>
<protein>
    <submittedName>
        <fullName evidence="1">DUF1007 family protein</fullName>
    </submittedName>
</protein>
<reference evidence="1 2" key="1">
    <citation type="submission" date="2020-01" db="EMBL/GenBank/DDBJ databases">
        <title>Whole genome sequencing of Halomonas alkaliphila strain LS44.</title>
        <authorList>
            <person name="Kumar S."/>
            <person name="Paul D."/>
            <person name="Shouche Y."/>
            <person name="Suryavanshi M.V."/>
        </authorList>
    </citation>
    <scope>NUCLEOTIDE SEQUENCE [LARGE SCALE GENOMIC DNA]</scope>
    <source>
        <strain evidence="1 2">LS44</strain>
    </source>
</reference>
<dbReference type="InterPro" id="IPR010412">
    <property type="entry name" value="DUF1007"/>
</dbReference>
<sequence length="231" mass="25469">MRVVLPKRGALLKTSRSYWGALALGVVSALGSNAIMAHPHGWIDLSVRVITDDEGVATGLHQTWQMDPFYSLVVFEELQHVSGASLEEGLDQLGSDIRDNLSQQHYFTEIRIDGRPQALGDVTEYTALERNSRLTFMFVLPLASPQPLTGRTLEYQVFDPTYYIEVVHEEEGGSPSEQALIHNGEPDCSLSIIPANPDPELVMQAALLDVDEQGEPGLGRHFAETGRVKCL</sequence>
<name>A0A7C9K5V2_9GAMM</name>
<evidence type="ECO:0000313" key="2">
    <source>
        <dbReference type="Proteomes" id="UP000480312"/>
    </source>
</evidence>
<dbReference type="EMBL" id="JAAEHK010000014">
    <property type="protein sequence ID" value="NDL71122.1"/>
    <property type="molecule type" value="Genomic_DNA"/>
</dbReference>